<evidence type="ECO:0000256" key="3">
    <source>
        <dbReference type="SAM" id="SignalP"/>
    </source>
</evidence>
<feature type="signal peptide" evidence="3">
    <location>
        <begin position="1"/>
        <end position="20"/>
    </location>
</feature>
<feature type="chain" id="PRO_5014627592" description="Mid2 domain-containing protein" evidence="3">
    <location>
        <begin position="21"/>
        <end position="326"/>
    </location>
</feature>
<dbReference type="Proteomes" id="UP000239563">
    <property type="component" value="Chromosome XX"/>
</dbReference>
<feature type="transmembrane region" description="Helical" evidence="2">
    <location>
        <begin position="135"/>
        <end position="156"/>
    </location>
</feature>
<evidence type="ECO:0000256" key="2">
    <source>
        <dbReference type="SAM" id="Phobius"/>
    </source>
</evidence>
<name>A0A2N8UM59_9BASI</name>
<reference evidence="4 5" key="1">
    <citation type="submission" date="2017-02" db="EMBL/GenBank/DDBJ databases">
        <authorList>
            <person name="Peterson S.W."/>
        </authorList>
    </citation>
    <scope>NUCLEOTIDE SEQUENCE [LARGE SCALE GENOMIC DNA]</scope>
    <source>
        <strain evidence="4 5">SRS1_H2-8</strain>
    </source>
</reference>
<evidence type="ECO:0000313" key="4">
    <source>
        <dbReference type="EMBL" id="SJX65996.1"/>
    </source>
</evidence>
<accession>A0A2N8UM59</accession>
<keyword evidence="2" id="KW-0812">Transmembrane</keyword>
<gene>
    <name evidence="4" type="ORF">SRS1_13439</name>
</gene>
<sequence>MRLVSSIALVALAFAAVSHAAFINLPTLYSCEPAAIRVLAKGNYTLEGRDLDTRKLHFRLRVQKGVSSVTWDAVDLPANATAIITVTDQIAASQTSAGSVQALVQPNPSGNTTCLADKKDKDRATAKQKNMVPTIIGIVLGAFFVLVLLLVAGMMYRRKKEKSQKIEEDSVDLSHSYSQAGGSYMARLVPGLKMNEARPLPRDPKLESEQADYASTRRGTHYYKSSAAAALDAPTNAAGYELPNYNQSQRLSRITSHHSSIAQPPFQVYRDQQQQQWQQHPSQPPAANPFASQNDLPGCYQLPNQMYQQNTWQHSQTSFLDKKSSR</sequence>
<proteinExistence type="predicted"/>
<dbReference type="AlphaFoldDB" id="A0A2N8UM59"/>
<dbReference type="PROSITE" id="PS51257">
    <property type="entry name" value="PROKAR_LIPOPROTEIN"/>
    <property type="match status" value="1"/>
</dbReference>
<keyword evidence="2" id="KW-1133">Transmembrane helix</keyword>
<keyword evidence="2" id="KW-0472">Membrane</keyword>
<feature type="region of interest" description="Disordered" evidence="1">
    <location>
        <begin position="269"/>
        <end position="304"/>
    </location>
</feature>
<feature type="compositionally biased region" description="Low complexity" evidence="1">
    <location>
        <begin position="269"/>
        <end position="281"/>
    </location>
</feature>
<organism evidence="4 5">
    <name type="scientific">Sporisorium reilianum f. sp. reilianum</name>
    <dbReference type="NCBI Taxonomy" id="72559"/>
    <lineage>
        <taxon>Eukaryota</taxon>
        <taxon>Fungi</taxon>
        <taxon>Dikarya</taxon>
        <taxon>Basidiomycota</taxon>
        <taxon>Ustilaginomycotina</taxon>
        <taxon>Ustilaginomycetes</taxon>
        <taxon>Ustilaginales</taxon>
        <taxon>Ustilaginaceae</taxon>
        <taxon>Sporisorium</taxon>
    </lineage>
</organism>
<protein>
    <recommendedName>
        <fullName evidence="6">Mid2 domain-containing protein</fullName>
    </recommendedName>
</protein>
<evidence type="ECO:0000313" key="5">
    <source>
        <dbReference type="Proteomes" id="UP000239563"/>
    </source>
</evidence>
<evidence type="ECO:0008006" key="6">
    <source>
        <dbReference type="Google" id="ProtNLM"/>
    </source>
</evidence>
<evidence type="ECO:0000256" key="1">
    <source>
        <dbReference type="SAM" id="MobiDB-lite"/>
    </source>
</evidence>
<dbReference type="EMBL" id="LT795073">
    <property type="protein sequence ID" value="SJX65996.1"/>
    <property type="molecule type" value="Genomic_DNA"/>
</dbReference>
<keyword evidence="3" id="KW-0732">Signal</keyword>